<dbReference type="Proteomes" id="UP000235387">
    <property type="component" value="Unassembled WGS sequence"/>
</dbReference>
<proteinExistence type="predicted"/>
<organism evidence="1 2">
    <name type="scientific">Enterovibrio norvegicus</name>
    <dbReference type="NCBI Taxonomy" id="188144"/>
    <lineage>
        <taxon>Bacteria</taxon>
        <taxon>Pseudomonadati</taxon>
        <taxon>Pseudomonadota</taxon>
        <taxon>Gammaproteobacteria</taxon>
        <taxon>Vibrionales</taxon>
        <taxon>Vibrionaceae</taxon>
        <taxon>Enterovibrio</taxon>
    </lineage>
</organism>
<dbReference type="SUPFAM" id="SSF68989">
    <property type="entry name" value="Hemolysin expression modulating protein HHA"/>
    <property type="match status" value="1"/>
</dbReference>
<accession>A0A2N7LAD0</accession>
<protein>
    <submittedName>
        <fullName evidence="1">Uncharacterized protein</fullName>
    </submittedName>
</protein>
<evidence type="ECO:0000313" key="1">
    <source>
        <dbReference type="EMBL" id="PMN91563.1"/>
    </source>
</evidence>
<dbReference type="EMBL" id="MDAL01000021">
    <property type="protein sequence ID" value="PMN91563.1"/>
    <property type="molecule type" value="Genomic_DNA"/>
</dbReference>
<dbReference type="RefSeq" id="WP_102317080.1">
    <property type="nucleotide sequence ID" value="NZ_JBFRLP010000031.1"/>
</dbReference>
<comment type="caution">
    <text evidence="1">The sequence shown here is derived from an EMBL/GenBank/DDBJ whole genome shotgun (WGS) entry which is preliminary data.</text>
</comment>
<dbReference type="AlphaFoldDB" id="A0A2N7LAD0"/>
<name>A0A2N7LAD0_9GAMM</name>
<sequence length="64" mass="7314">MSTTQPTNRTDWLIFFRRAKTVDTLDVMLDAALRKLTTPAEQADAILGHEARLDEIEGQKRLPF</sequence>
<dbReference type="Gene3D" id="1.20.1280.40">
    <property type="entry name" value="HHA"/>
    <property type="match status" value="1"/>
</dbReference>
<evidence type="ECO:0000313" key="2">
    <source>
        <dbReference type="Proteomes" id="UP000235387"/>
    </source>
</evidence>
<dbReference type="InterPro" id="IPR036666">
    <property type="entry name" value="HHA_sf"/>
</dbReference>
<reference evidence="2" key="1">
    <citation type="submission" date="2016-07" db="EMBL/GenBank/DDBJ databases">
        <title>Nontailed viruses are major unrecognized killers of bacteria in the ocean.</title>
        <authorList>
            <person name="Kauffman K."/>
            <person name="Hussain F."/>
            <person name="Yang J."/>
            <person name="Arevalo P."/>
            <person name="Brown J."/>
            <person name="Cutler M."/>
            <person name="Kelly L."/>
            <person name="Polz M.F."/>
        </authorList>
    </citation>
    <scope>NUCLEOTIDE SEQUENCE [LARGE SCALE GENOMIC DNA]</scope>
    <source>
        <strain evidence="2">10N.261.45.A10</strain>
    </source>
</reference>
<gene>
    <name evidence="1" type="ORF">BCT23_16830</name>
</gene>